<evidence type="ECO:0000256" key="4">
    <source>
        <dbReference type="SAM" id="MobiDB-lite"/>
    </source>
</evidence>
<keyword evidence="1" id="KW-0732">Signal</keyword>
<evidence type="ECO:0000256" key="3">
    <source>
        <dbReference type="ARBA" id="ARBA00023157"/>
    </source>
</evidence>
<keyword evidence="3" id="KW-1015">Disulfide bond</keyword>
<dbReference type="PANTHER" id="PTHR44103:SF1">
    <property type="entry name" value="PROPROTEIN CONVERTASE P"/>
    <property type="match status" value="1"/>
</dbReference>
<dbReference type="PANTHER" id="PTHR44103">
    <property type="entry name" value="PROPROTEIN CONVERTASE P"/>
    <property type="match status" value="1"/>
</dbReference>
<feature type="region of interest" description="Disordered" evidence="4">
    <location>
        <begin position="31"/>
        <end position="59"/>
    </location>
</feature>
<dbReference type="SUPFAM" id="SSF69318">
    <property type="entry name" value="Integrin alpha N-terminal domain"/>
    <property type="match status" value="1"/>
</dbReference>
<dbReference type="Pfam" id="PF13948">
    <property type="entry name" value="DUF4215"/>
    <property type="match status" value="1"/>
</dbReference>
<dbReference type="STRING" id="927083.DB32_003920"/>
<dbReference type="InterPro" id="IPR028994">
    <property type="entry name" value="Integrin_alpha_N"/>
</dbReference>
<dbReference type="InterPro" id="IPR011936">
    <property type="entry name" value="Myxo_disulph_rpt"/>
</dbReference>
<evidence type="ECO:0000313" key="6">
    <source>
        <dbReference type="Proteomes" id="UP000034883"/>
    </source>
</evidence>
<dbReference type="EMBL" id="CP011125">
    <property type="protein sequence ID" value="AKF06771.1"/>
    <property type="molecule type" value="Genomic_DNA"/>
</dbReference>
<accession>A0A0F6W433</accession>
<dbReference type="InterPro" id="IPR013517">
    <property type="entry name" value="FG-GAP"/>
</dbReference>
<keyword evidence="2" id="KW-0677">Repeat</keyword>
<dbReference type="Proteomes" id="UP000034883">
    <property type="component" value="Chromosome"/>
</dbReference>
<keyword evidence="6" id="KW-1185">Reference proteome</keyword>
<dbReference type="NCBIfam" id="TIGR02232">
    <property type="entry name" value="myxo_disulf_rpt"/>
    <property type="match status" value="1"/>
</dbReference>
<sequence>MVLVVALVGCGSSATDVIDAGRDVAVDARVEDAQTTDAPGDAAPDAPSDAGRDAGPACGDGVIDEGEACDDGNDLDADGCEADCTLPACGNGIVDPGELCLGAPSIVDVRDPGDGALADLDHDGVLELLASEYDPSRIVLVRVVDGAPTAERFEGGLGPSRITVGRITADLAAMAWIDTRTPQISVRPLAASGPAEPITTLRLTGNAHALDAADLDDDGDDDLAALVHPFPSQPYVALFRNDGGTLTDAPGLVLADRVPSDLIVADLEGDGAPEIVVLLKDSFDTPSMLATFRGSGASSAATWTRTDSPVLPWADRIASGDVDGDGDLDLVLSGASGYQLVRANEGALDVGEIETIPGSVRIVTLGDVDHDGDVDRVAHWEDSSLHIDRNDGTGLFVPDPPLVGVGSVPRAILIGDVNGDLAHDVITMVAGSDAIVLLLSNP</sequence>
<name>A0A0F6W433_9BACT</name>
<proteinExistence type="predicted"/>
<dbReference type="AlphaFoldDB" id="A0A0F6W433"/>
<evidence type="ECO:0000256" key="1">
    <source>
        <dbReference type="ARBA" id="ARBA00022729"/>
    </source>
</evidence>
<dbReference type="KEGG" id="samy:DB32_003920"/>
<evidence type="ECO:0000256" key="2">
    <source>
        <dbReference type="ARBA" id="ARBA00022737"/>
    </source>
</evidence>
<gene>
    <name evidence="5" type="ORF">DB32_003920</name>
</gene>
<evidence type="ECO:0000313" key="5">
    <source>
        <dbReference type="EMBL" id="AKF06771.1"/>
    </source>
</evidence>
<reference evidence="5 6" key="1">
    <citation type="submission" date="2015-03" db="EMBL/GenBank/DDBJ databases">
        <title>Genome assembly of Sandaracinus amylolyticus DSM 53668.</title>
        <authorList>
            <person name="Sharma G."/>
            <person name="Subramanian S."/>
        </authorList>
    </citation>
    <scope>NUCLEOTIDE SEQUENCE [LARGE SCALE GENOMIC DNA]</scope>
    <source>
        <strain evidence="5 6">DSM 53668</strain>
    </source>
</reference>
<protein>
    <submittedName>
        <fullName evidence="5">Uncharacterized protein</fullName>
    </submittedName>
</protein>
<organism evidence="5 6">
    <name type="scientific">Sandaracinus amylolyticus</name>
    <dbReference type="NCBI Taxonomy" id="927083"/>
    <lineage>
        <taxon>Bacteria</taxon>
        <taxon>Pseudomonadati</taxon>
        <taxon>Myxococcota</taxon>
        <taxon>Polyangia</taxon>
        <taxon>Polyangiales</taxon>
        <taxon>Sandaracinaceae</taxon>
        <taxon>Sandaracinus</taxon>
    </lineage>
</organism>
<feature type="compositionally biased region" description="Low complexity" evidence="4">
    <location>
        <begin position="37"/>
        <end position="57"/>
    </location>
</feature>
<dbReference type="Pfam" id="PF13517">
    <property type="entry name" value="FG-GAP_3"/>
    <property type="match status" value="1"/>
</dbReference>